<keyword evidence="10" id="KW-0998">Cell outer membrane</keyword>
<evidence type="ECO:0000256" key="10">
    <source>
        <dbReference type="ARBA" id="ARBA00023237"/>
    </source>
</evidence>
<dbReference type="InterPro" id="IPR050298">
    <property type="entry name" value="Gram-neg_bact_OMP"/>
</dbReference>
<dbReference type="InterPro" id="IPR023614">
    <property type="entry name" value="Porin_dom_sf"/>
</dbReference>
<dbReference type="InterPro" id="IPR033900">
    <property type="entry name" value="Gram_neg_porin_domain"/>
</dbReference>
<proteinExistence type="predicted"/>
<feature type="domain" description="Porin" evidence="13">
    <location>
        <begin position="10"/>
        <end position="335"/>
    </location>
</feature>
<evidence type="ECO:0000256" key="9">
    <source>
        <dbReference type="ARBA" id="ARBA00023136"/>
    </source>
</evidence>
<dbReference type="CDD" id="cd00342">
    <property type="entry name" value="gram_neg_porins"/>
    <property type="match status" value="1"/>
</dbReference>
<evidence type="ECO:0000256" key="6">
    <source>
        <dbReference type="ARBA" id="ARBA00022729"/>
    </source>
</evidence>
<keyword evidence="6 12" id="KW-0732">Signal</keyword>
<dbReference type="EMBL" id="JABBCQ020000025">
    <property type="protein sequence ID" value="MBI1626804.1"/>
    <property type="molecule type" value="Genomic_DNA"/>
</dbReference>
<reference evidence="14" key="1">
    <citation type="submission" date="2020-12" db="EMBL/GenBank/DDBJ databases">
        <title>Comamonas sp. nov., isolated from stream water.</title>
        <authorList>
            <person name="Park K.-H."/>
        </authorList>
    </citation>
    <scope>NUCLEOTIDE SEQUENCE</scope>
    <source>
        <strain evidence="14">EJ-4</strain>
    </source>
</reference>
<evidence type="ECO:0000256" key="3">
    <source>
        <dbReference type="ARBA" id="ARBA00022448"/>
    </source>
</evidence>
<dbReference type="PANTHER" id="PTHR34501:SF9">
    <property type="entry name" value="MAJOR OUTER MEMBRANE PROTEIN P.IA"/>
    <property type="match status" value="1"/>
</dbReference>
<dbReference type="GO" id="GO:0006811">
    <property type="term" value="P:monoatomic ion transport"/>
    <property type="evidence" value="ECO:0007669"/>
    <property type="project" value="UniProtKB-KW"/>
</dbReference>
<dbReference type="AlphaFoldDB" id="A0A843BCH5"/>
<comment type="caution">
    <text evidence="14">The sequence shown here is derived from an EMBL/GenBank/DDBJ whole genome shotgun (WGS) entry which is preliminary data.</text>
</comment>
<accession>A0A843BCH5</accession>
<dbReference type="GO" id="GO:0046930">
    <property type="term" value="C:pore complex"/>
    <property type="evidence" value="ECO:0007669"/>
    <property type="project" value="UniProtKB-KW"/>
</dbReference>
<feature type="region of interest" description="Disordered" evidence="11">
    <location>
        <begin position="86"/>
        <end position="105"/>
    </location>
</feature>
<dbReference type="PANTHER" id="PTHR34501">
    <property type="entry name" value="PROTEIN YDDL-RELATED"/>
    <property type="match status" value="1"/>
</dbReference>
<sequence>MTFGAISALACTLLPFVPLGASAQSSVQLYGVVDMGVSSYKGDGAGSRQMVTSGGNQASRLGFRGREDLGDGLVAGFDMESGINADTGTGQLSNTNNQASGNSGGGGLTFNRKSFIYLQSKQWGELRLGRDYTPAFWNTFLFDPFRVGVGASTHVLHGTTVTGFRASNSVGYFSPGCSGPSCPGFFYQGMAAFGENGAGPDRQDGNLYGLRVGYGGTNWNAAAAVTTTRNRIADDYTSMNIAASYLWNGHRFMALAAENRTGNRLAAVGNANRVRYWQLGAEWKVGNDSIPMSFMRLTRNDGASSSSQKYAVGYVHNLSKRTAIYGTYAYVDNRGKLNLPVASGAVNGPIPTAGGNASGFDIGMRHSF</sequence>
<keyword evidence="8" id="KW-0626">Porin</keyword>
<gene>
    <name evidence="14" type="ORF">HF327_020210</name>
</gene>
<keyword evidence="3" id="KW-0813">Transport</keyword>
<evidence type="ECO:0000256" key="8">
    <source>
        <dbReference type="ARBA" id="ARBA00023114"/>
    </source>
</evidence>
<evidence type="ECO:0000256" key="4">
    <source>
        <dbReference type="ARBA" id="ARBA00022452"/>
    </source>
</evidence>
<dbReference type="SUPFAM" id="SSF56935">
    <property type="entry name" value="Porins"/>
    <property type="match status" value="1"/>
</dbReference>
<evidence type="ECO:0000259" key="13">
    <source>
        <dbReference type="Pfam" id="PF13609"/>
    </source>
</evidence>
<dbReference type="Pfam" id="PF13609">
    <property type="entry name" value="Porin_4"/>
    <property type="match status" value="1"/>
</dbReference>
<evidence type="ECO:0000256" key="5">
    <source>
        <dbReference type="ARBA" id="ARBA00022692"/>
    </source>
</evidence>
<comment type="subcellular location">
    <subcellularLocation>
        <location evidence="1">Cell outer membrane</location>
        <topology evidence="1">Multi-pass membrane protein</topology>
    </subcellularLocation>
</comment>
<dbReference type="GO" id="GO:0009279">
    <property type="term" value="C:cell outer membrane"/>
    <property type="evidence" value="ECO:0007669"/>
    <property type="project" value="UniProtKB-SubCell"/>
</dbReference>
<keyword evidence="15" id="KW-1185">Reference proteome</keyword>
<comment type="subunit">
    <text evidence="2">Homotrimer.</text>
</comment>
<evidence type="ECO:0000256" key="7">
    <source>
        <dbReference type="ARBA" id="ARBA00023065"/>
    </source>
</evidence>
<keyword evidence="7" id="KW-0406">Ion transport</keyword>
<protein>
    <submittedName>
        <fullName evidence="14">Porin</fullName>
    </submittedName>
</protein>
<feature type="signal peptide" evidence="12">
    <location>
        <begin position="1"/>
        <end position="23"/>
    </location>
</feature>
<keyword evidence="5" id="KW-0812">Transmembrane</keyword>
<feature type="chain" id="PRO_5032516375" evidence="12">
    <location>
        <begin position="24"/>
        <end position="368"/>
    </location>
</feature>
<evidence type="ECO:0000313" key="14">
    <source>
        <dbReference type="EMBL" id="MBI1626804.1"/>
    </source>
</evidence>
<name>A0A843BCH5_9BURK</name>
<dbReference type="Gene3D" id="2.40.160.10">
    <property type="entry name" value="Porin"/>
    <property type="match status" value="1"/>
</dbReference>
<evidence type="ECO:0000313" key="15">
    <source>
        <dbReference type="Proteomes" id="UP000530032"/>
    </source>
</evidence>
<keyword evidence="9" id="KW-0472">Membrane</keyword>
<keyword evidence="4" id="KW-1134">Transmembrane beta strand</keyword>
<evidence type="ECO:0000256" key="1">
    <source>
        <dbReference type="ARBA" id="ARBA00004571"/>
    </source>
</evidence>
<dbReference type="GO" id="GO:0015288">
    <property type="term" value="F:porin activity"/>
    <property type="evidence" value="ECO:0007669"/>
    <property type="project" value="UniProtKB-KW"/>
</dbReference>
<evidence type="ECO:0000256" key="2">
    <source>
        <dbReference type="ARBA" id="ARBA00011233"/>
    </source>
</evidence>
<dbReference type="Proteomes" id="UP000530032">
    <property type="component" value="Unassembled WGS sequence"/>
</dbReference>
<organism evidence="14 15">
    <name type="scientific">Comamonas suwonensis</name>
    <dbReference type="NCBI Taxonomy" id="2606214"/>
    <lineage>
        <taxon>Bacteria</taxon>
        <taxon>Pseudomonadati</taxon>
        <taxon>Pseudomonadota</taxon>
        <taxon>Betaproteobacteria</taxon>
        <taxon>Burkholderiales</taxon>
        <taxon>Comamonadaceae</taxon>
        <taxon>Comamonas</taxon>
    </lineage>
</organism>
<evidence type="ECO:0000256" key="11">
    <source>
        <dbReference type="SAM" id="MobiDB-lite"/>
    </source>
</evidence>
<evidence type="ECO:0000256" key="12">
    <source>
        <dbReference type="SAM" id="SignalP"/>
    </source>
</evidence>